<evidence type="ECO:0000256" key="7">
    <source>
        <dbReference type="ARBA" id="ARBA00022827"/>
    </source>
</evidence>
<dbReference type="Gene3D" id="3.30.390.30">
    <property type="match status" value="1"/>
</dbReference>
<name>A0A2A2IC44_9BACI</name>
<feature type="binding site" evidence="14">
    <location>
        <position position="114"/>
    </location>
    <ligand>
        <name>FAD</name>
        <dbReference type="ChEBI" id="CHEBI:57692"/>
    </ligand>
</feature>
<dbReference type="PANTHER" id="PTHR22912">
    <property type="entry name" value="DISULFIDE OXIDOREDUCTASE"/>
    <property type="match status" value="1"/>
</dbReference>
<evidence type="ECO:0000256" key="15">
    <source>
        <dbReference type="PIRSR" id="PIRSR000350-4"/>
    </source>
</evidence>
<dbReference type="InterPro" id="IPR006258">
    <property type="entry name" value="Lipoamide_DH"/>
</dbReference>
<dbReference type="GO" id="GO:0005737">
    <property type="term" value="C:cytoplasm"/>
    <property type="evidence" value="ECO:0007669"/>
    <property type="project" value="UniProtKB-SubCell"/>
</dbReference>
<dbReference type="SUPFAM" id="SSF55424">
    <property type="entry name" value="FAD/NAD-linked reductases, dimerisation (C-terminal) domain"/>
    <property type="match status" value="1"/>
</dbReference>
<dbReference type="GO" id="GO:0050660">
    <property type="term" value="F:flavin adenine dinucleotide binding"/>
    <property type="evidence" value="ECO:0007669"/>
    <property type="project" value="InterPro"/>
</dbReference>
<comment type="miscellaneous">
    <text evidence="16">The active site is a redox-active disulfide bond.</text>
</comment>
<dbReference type="EMBL" id="NPOA01000007">
    <property type="protein sequence ID" value="PAV29581.1"/>
    <property type="molecule type" value="Genomic_DNA"/>
</dbReference>
<evidence type="ECO:0000256" key="9">
    <source>
        <dbReference type="ARBA" id="ARBA00023027"/>
    </source>
</evidence>
<dbReference type="GO" id="GO:0004148">
    <property type="term" value="F:dihydrolipoyl dehydrogenase (NADH) activity"/>
    <property type="evidence" value="ECO:0007669"/>
    <property type="project" value="UniProtKB-EC"/>
</dbReference>
<keyword evidence="10" id="KW-1015">Disulfide bond</keyword>
<comment type="catalytic activity">
    <reaction evidence="12 16">
        <text>N(6)-[(R)-dihydrolipoyl]-L-lysyl-[protein] + NAD(+) = N(6)-[(R)-lipoyl]-L-lysyl-[protein] + NADH + H(+)</text>
        <dbReference type="Rhea" id="RHEA:15045"/>
        <dbReference type="Rhea" id="RHEA-COMP:10474"/>
        <dbReference type="Rhea" id="RHEA-COMP:10475"/>
        <dbReference type="ChEBI" id="CHEBI:15378"/>
        <dbReference type="ChEBI" id="CHEBI:57540"/>
        <dbReference type="ChEBI" id="CHEBI:57945"/>
        <dbReference type="ChEBI" id="CHEBI:83099"/>
        <dbReference type="ChEBI" id="CHEBI:83100"/>
        <dbReference type="EC" id="1.8.1.4"/>
    </reaction>
</comment>
<dbReference type="PRINTS" id="PR00368">
    <property type="entry name" value="FADPNR"/>
</dbReference>
<feature type="binding site" evidence="14">
    <location>
        <begin position="188"/>
        <end position="195"/>
    </location>
    <ligand>
        <name>NAD(+)</name>
        <dbReference type="ChEBI" id="CHEBI:57540"/>
    </ligand>
</feature>
<evidence type="ECO:0000256" key="14">
    <source>
        <dbReference type="PIRSR" id="PIRSR000350-3"/>
    </source>
</evidence>
<dbReference type="AlphaFoldDB" id="A0A2A2IC44"/>
<dbReference type="InterPro" id="IPR001100">
    <property type="entry name" value="Pyr_nuc-diS_OxRdtase"/>
</dbReference>
<feature type="disulfide bond" description="Redox-active" evidence="15">
    <location>
        <begin position="42"/>
        <end position="47"/>
    </location>
</feature>
<evidence type="ECO:0000256" key="11">
    <source>
        <dbReference type="ARBA" id="ARBA00023284"/>
    </source>
</evidence>
<dbReference type="GO" id="GO:0006103">
    <property type="term" value="P:2-oxoglutarate metabolic process"/>
    <property type="evidence" value="ECO:0007669"/>
    <property type="project" value="TreeGrafter"/>
</dbReference>
<dbReference type="NCBIfam" id="TIGR01350">
    <property type="entry name" value="lipoamide_DH"/>
    <property type="match status" value="1"/>
</dbReference>
<dbReference type="InterPro" id="IPR012999">
    <property type="entry name" value="Pyr_OxRdtase_I_AS"/>
</dbReference>
<evidence type="ECO:0000256" key="1">
    <source>
        <dbReference type="ARBA" id="ARBA00004496"/>
    </source>
</evidence>
<protein>
    <recommendedName>
        <fullName evidence="4 16">Dihydrolipoyl dehydrogenase</fullName>
        <ecNumber evidence="3 16">1.8.1.4</ecNumber>
    </recommendedName>
</protein>
<evidence type="ECO:0000256" key="16">
    <source>
        <dbReference type="RuleBase" id="RU003692"/>
    </source>
</evidence>
<evidence type="ECO:0000256" key="13">
    <source>
        <dbReference type="PIRSR" id="PIRSR000350-2"/>
    </source>
</evidence>
<evidence type="ECO:0000313" key="19">
    <source>
        <dbReference type="EMBL" id="PAV29581.1"/>
    </source>
</evidence>
<comment type="caution">
    <text evidence="19">The sequence shown here is derived from an EMBL/GenBank/DDBJ whole genome shotgun (WGS) entry which is preliminary data.</text>
</comment>
<evidence type="ECO:0000256" key="4">
    <source>
        <dbReference type="ARBA" id="ARBA00016961"/>
    </source>
</evidence>
<keyword evidence="9 14" id="KW-0520">NAD</keyword>
<accession>A0A2A2IC44</accession>
<dbReference type="PRINTS" id="PR00411">
    <property type="entry name" value="PNDRDTASEI"/>
</dbReference>
<keyword evidence="11 16" id="KW-0676">Redox-active center</keyword>
<evidence type="ECO:0000256" key="3">
    <source>
        <dbReference type="ARBA" id="ARBA00012608"/>
    </source>
</evidence>
<comment type="cofactor">
    <cofactor evidence="14 16">
        <name>FAD</name>
        <dbReference type="ChEBI" id="CHEBI:57692"/>
    </cofactor>
    <text evidence="14 16">Binds 1 FAD per subunit.</text>
</comment>
<evidence type="ECO:0000256" key="2">
    <source>
        <dbReference type="ARBA" id="ARBA00007532"/>
    </source>
</evidence>
<dbReference type="PANTHER" id="PTHR22912:SF217">
    <property type="entry name" value="DIHYDROLIPOYL DEHYDROGENASE"/>
    <property type="match status" value="1"/>
</dbReference>
<proteinExistence type="inferred from homology"/>
<dbReference type="RefSeq" id="WP_095655784.1">
    <property type="nucleotide sequence ID" value="NZ_NPOA01000007.1"/>
</dbReference>
<keyword evidence="5" id="KW-0963">Cytoplasm</keyword>
<dbReference type="Pfam" id="PF02852">
    <property type="entry name" value="Pyr_redox_dim"/>
    <property type="match status" value="1"/>
</dbReference>
<dbReference type="InterPro" id="IPR023753">
    <property type="entry name" value="FAD/NAD-binding_dom"/>
</dbReference>
<dbReference type="Pfam" id="PF07992">
    <property type="entry name" value="Pyr_redox_2"/>
    <property type="match status" value="1"/>
</dbReference>
<feature type="domain" description="Pyridine nucleotide-disulphide oxidoreductase dimerisation" evidence="17">
    <location>
        <begin position="354"/>
        <end position="463"/>
    </location>
</feature>
<evidence type="ECO:0000256" key="5">
    <source>
        <dbReference type="ARBA" id="ARBA00022490"/>
    </source>
</evidence>
<dbReference type="InterPro" id="IPR050151">
    <property type="entry name" value="Class-I_Pyr_Nuc-Dis_Oxidored"/>
</dbReference>
<gene>
    <name evidence="19" type="primary">lpdA</name>
    <name evidence="19" type="ORF">CIL05_12010</name>
</gene>
<feature type="binding site" evidence="14">
    <location>
        <position position="319"/>
    </location>
    <ligand>
        <name>FAD</name>
        <dbReference type="ChEBI" id="CHEBI:57692"/>
    </ligand>
</feature>
<evidence type="ECO:0000259" key="17">
    <source>
        <dbReference type="Pfam" id="PF02852"/>
    </source>
</evidence>
<dbReference type="InterPro" id="IPR004099">
    <property type="entry name" value="Pyr_nucl-diS_OxRdtase_dimer"/>
</dbReference>
<dbReference type="PROSITE" id="PS00076">
    <property type="entry name" value="PYRIDINE_REDOX_1"/>
    <property type="match status" value="1"/>
</dbReference>
<dbReference type="Proteomes" id="UP000218887">
    <property type="component" value="Unassembled WGS sequence"/>
</dbReference>
<evidence type="ECO:0000256" key="10">
    <source>
        <dbReference type="ARBA" id="ARBA00023157"/>
    </source>
</evidence>
<reference evidence="19 20" key="1">
    <citation type="submission" date="2017-08" db="EMBL/GenBank/DDBJ databases">
        <title>Virgibacillus indicus sp. nov. and Virgibacillus profoundi sp. nov, two moderately halophilic bacteria isolated from marine sediment by using the Microfluidic Streak Plate.</title>
        <authorList>
            <person name="Xu B."/>
            <person name="Hu B."/>
            <person name="Wang J."/>
            <person name="Zhu Y."/>
            <person name="Huang L."/>
            <person name="Du W."/>
            <person name="Huang Y."/>
        </authorList>
    </citation>
    <scope>NUCLEOTIDE SEQUENCE [LARGE SCALE GENOMIC DNA]</scope>
    <source>
        <strain evidence="19 20">IO3-P3-H5</strain>
    </source>
</reference>
<feature type="binding site" evidence="14">
    <location>
        <position position="211"/>
    </location>
    <ligand>
        <name>NAD(+)</name>
        <dbReference type="ChEBI" id="CHEBI:57540"/>
    </ligand>
</feature>
<evidence type="ECO:0000256" key="6">
    <source>
        <dbReference type="ARBA" id="ARBA00022630"/>
    </source>
</evidence>
<dbReference type="OrthoDB" id="9800167at2"/>
<keyword evidence="6 16" id="KW-0285">Flavoprotein</keyword>
<dbReference type="SUPFAM" id="SSF51905">
    <property type="entry name" value="FAD/NAD(P)-binding domain"/>
    <property type="match status" value="1"/>
</dbReference>
<feature type="binding site" evidence="14">
    <location>
        <position position="51"/>
    </location>
    <ligand>
        <name>FAD</name>
        <dbReference type="ChEBI" id="CHEBI:57692"/>
    </ligand>
</feature>
<evidence type="ECO:0000313" key="20">
    <source>
        <dbReference type="Proteomes" id="UP000218887"/>
    </source>
</evidence>
<feature type="binding site" evidence="14">
    <location>
        <begin position="151"/>
        <end position="153"/>
    </location>
    <ligand>
        <name>FAD</name>
        <dbReference type="ChEBI" id="CHEBI:57692"/>
    </ligand>
</feature>
<keyword evidence="20" id="KW-1185">Reference proteome</keyword>
<dbReference type="Gene3D" id="3.50.50.60">
    <property type="entry name" value="FAD/NAD(P)-binding domain"/>
    <property type="match status" value="2"/>
</dbReference>
<comment type="subcellular location">
    <subcellularLocation>
        <location evidence="1">Cytoplasm</location>
    </subcellularLocation>
</comment>
<feature type="binding site" evidence="14">
    <location>
        <position position="279"/>
    </location>
    <ligand>
        <name>NAD(+)</name>
        <dbReference type="ChEBI" id="CHEBI:57540"/>
    </ligand>
</feature>
<dbReference type="PIRSF" id="PIRSF000350">
    <property type="entry name" value="Mercury_reductase_MerA"/>
    <property type="match status" value="1"/>
</dbReference>
<evidence type="ECO:0000256" key="8">
    <source>
        <dbReference type="ARBA" id="ARBA00023002"/>
    </source>
</evidence>
<feature type="active site" description="Proton acceptor" evidence="13">
    <location>
        <position position="452"/>
    </location>
</feature>
<dbReference type="EC" id="1.8.1.4" evidence="3 16"/>
<comment type="similarity">
    <text evidence="2 16">Belongs to the class-I pyridine nucleotide-disulfide oxidoreductase family.</text>
</comment>
<feature type="domain" description="FAD/NAD(P)-binding" evidence="18">
    <location>
        <begin position="5"/>
        <end position="334"/>
    </location>
</feature>
<organism evidence="19 20">
    <name type="scientific">Virgibacillus profundi</name>
    <dbReference type="NCBI Taxonomy" id="2024555"/>
    <lineage>
        <taxon>Bacteria</taxon>
        <taxon>Bacillati</taxon>
        <taxon>Bacillota</taxon>
        <taxon>Bacilli</taxon>
        <taxon>Bacillales</taxon>
        <taxon>Bacillaceae</taxon>
        <taxon>Virgibacillus</taxon>
    </lineage>
</organism>
<dbReference type="InterPro" id="IPR016156">
    <property type="entry name" value="FAD/NAD-linked_Rdtase_dimer_sf"/>
</dbReference>
<keyword evidence="14" id="KW-0547">Nucleotide-binding</keyword>
<dbReference type="InterPro" id="IPR036188">
    <property type="entry name" value="FAD/NAD-bd_sf"/>
</dbReference>
<keyword evidence="7 14" id="KW-0274">FAD</keyword>
<evidence type="ECO:0000259" key="18">
    <source>
        <dbReference type="Pfam" id="PF07992"/>
    </source>
</evidence>
<keyword evidence="8 16" id="KW-0560">Oxidoreductase</keyword>
<dbReference type="FunFam" id="3.30.390.30:FF:000001">
    <property type="entry name" value="Dihydrolipoyl dehydrogenase"/>
    <property type="match status" value="1"/>
</dbReference>
<sequence>MAKDYDLVVLGGGTGGYVAAIRASQLGMQVAIVEKGDLGGTCLHRGCIPSKALLRSAEVFRQTKEADSYGIDINESTLNFTKVQERKQSIVNTLHQGVQGLMKKGKIDVFEGFGRILGPSIFSPMAGTISIEYANGDENTMIVPKNVIIATGSSPKSLPGLEIDGTYVMSSDEALQMDELPGNIIIVGGGVIGIEWASMLADFGVEVTVIEYMNQILPTEDESIAKEVEKLLKKKGITFVKNAKVLADTLKTTDHVTINAQIDDENETFKAEKMLVSIGREANSANIGINNTEIVTEKGFIQTNNYFQTKESHIYAIGDVIGGMQLAHVASHEGIVAVEHMANENPLPIDYENIPTCVYSNPEVASVGLTEKQAKEKGFEIKIGKFPFKAIGKALVHGESDGFVKIIADKNNEDLLGVHMVGPHVTDMISEAGLAKVLDATPWEISHTIHPHPSLSEIMGEAALAVEGKQIHG</sequence>
<evidence type="ECO:0000256" key="12">
    <source>
        <dbReference type="ARBA" id="ARBA00049187"/>
    </source>
</evidence>